<dbReference type="EMBL" id="LSYV01000010">
    <property type="protein sequence ID" value="KXZ52399.1"/>
    <property type="molecule type" value="Genomic_DNA"/>
</dbReference>
<name>A0A150GRD7_GONPE</name>
<dbReference type="AlphaFoldDB" id="A0A150GRD7"/>
<evidence type="ECO:0000313" key="3">
    <source>
        <dbReference type="Proteomes" id="UP000075714"/>
    </source>
</evidence>
<feature type="transmembrane region" description="Helical" evidence="1">
    <location>
        <begin position="294"/>
        <end position="316"/>
    </location>
</feature>
<protein>
    <submittedName>
        <fullName evidence="2">Uncharacterized protein</fullName>
    </submittedName>
</protein>
<organism evidence="2 3">
    <name type="scientific">Gonium pectorale</name>
    <name type="common">Green alga</name>
    <dbReference type="NCBI Taxonomy" id="33097"/>
    <lineage>
        <taxon>Eukaryota</taxon>
        <taxon>Viridiplantae</taxon>
        <taxon>Chlorophyta</taxon>
        <taxon>core chlorophytes</taxon>
        <taxon>Chlorophyceae</taxon>
        <taxon>CS clade</taxon>
        <taxon>Chlamydomonadales</taxon>
        <taxon>Volvocaceae</taxon>
        <taxon>Gonium</taxon>
    </lineage>
</organism>
<dbReference type="Proteomes" id="UP000075714">
    <property type="component" value="Unassembled WGS sequence"/>
</dbReference>
<feature type="transmembrane region" description="Helical" evidence="1">
    <location>
        <begin position="221"/>
        <end position="242"/>
    </location>
</feature>
<keyword evidence="1" id="KW-0472">Membrane</keyword>
<dbReference type="SUPFAM" id="SSF53474">
    <property type="entry name" value="alpha/beta-Hydrolases"/>
    <property type="match status" value="1"/>
</dbReference>
<comment type="caution">
    <text evidence="2">The sequence shown here is derived from an EMBL/GenBank/DDBJ whole genome shotgun (WGS) entry which is preliminary data.</text>
</comment>
<gene>
    <name evidence="2" type="ORF">GPECTOR_9g443</name>
</gene>
<dbReference type="Gene3D" id="3.40.50.1820">
    <property type="entry name" value="alpha/beta hydrolase"/>
    <property type="match status" value="1"/>
</dbReference>
<keyword evidence="3" id="KW-1185">Reference proteome</keyword>
<dbReference type="InterPro" id="IPR029058">
    <property type="entry name" value="AB_hydrolase_fold"/>
</dbReference>
<reference evidence="3" key="1">
    <citation type="journal article" date="2016" name="Nat. Commun.">
        <title>The Gonium pectorale genome demonstrates co-option of cell cycle regulation during the evolution of multicellularity.</title>
        <authorList>
            <person name="Hanschen E.R."/>
            <person name="Marriage T.N."/>
            <person name="Ferris P.J."/>
            <person name="Hamaji T."/>
            <person name="Toyoda A."/>
            <person name="Fujiyama A."/>
            <person name="Neme R."/>
            <person name="Noguchi H."/>
            <person name="Minakuchi Y."/>
            <person name="Suzuki M."/>
            <person name="Kawai-Toyooka H."/>
            <person name="Smith D.R."/>
            <person name="Sparks H."/>
            <person name="Anderson J."/>
            <person name="Bakaric R."/>
            <person name="Luria V."/>
            <person name="Karger A."/>
            <person name="Kirschner M.W."/>
            <person name="Durand P.M."/>
            <person name="Michod R.E."/>
            <person name="Nozaki H."/>
            <person name="Olson B.J."/>
        </authorList>
    </citation>
    <scope>NUCLEOTIDE SEQUENCE [LARGE SCALE GENOMIC DNA]</scope>
    <source>
        <strain evidence="3">NIES-2863</strain>
    </source>
</reference>
<evidence type="ECO:0000313" key="2">
    <source>
        <dbReference type="EMBL" id="KXZ52399.1"/>
    </source>
</evidence>
<dbReference type="OrthoDB" id="539205at2759"/>
<feature type="transmembrane region" description="Helical" evidence="1">
    <location>
        <begin position="322"/>
        <end position="347"/>
    </location>
</feature>
<proteinExistence type="predicted"/>
<sequence>MKANVVLPPSKGLPQEGDQVAVQARGVVLFMHGFAQGPTAYARMLTQLAATDVVVVAPCPPFGTTPEVQQKYMVDAALFWRNAIAANQLPGLTLQGATSRRVGLMGHSVGGGLAAFVADAAARNGQAFESAHVLAPQTTQVVDDYKYDVARGGSLLSGVATDWGVQYGLIDLLSLAPSVNKFRSWLADKDRLRTSVKYELGTHVGFEDQLVVGRESFTTDALPWILAVLWGALSFWLPWVGLRALSKVRGDTNVRAATSPEEQKKLKGVEGSIPANEGFGVPDDVELPDERIMLLGYVALAATVTAVEAAIPGFSWDSLGAVLLSVLKGVFLLLALGSWPAIAVYPYEAIKQRPEARRQVVRYFQNF</sequence>
<accession>A0A150GRD7</accession>
<evidence type="ECO:0000256" key="1">
    <source>
        <dbReference type="SAM" id="Phobius"/>
    </source>
</evidence>
<keyword evidence="1" id="KW-1133">Transmembrane helix</keyword>
<keyword evidence="1" id="KW-0812">Transmembrane</keyword>
<dbReference type="ESTHER" id="gonpe-a0a150grd7">
    <property type="family name" value="Chlorophyllase"/>
</dbReference>